<sequence length="155" mass="17567">MELQLLAENKQALPIVAEWYFTEWGYLRESNSLAKTRESLSDYLNTDKIPLLVIAVDSGEILGAAQLKYCEMTIYPEKEHWLGGVYVSKSHRGKKIAEAIIDRIISLAEQLGVSKLYLQTEHLDGGLYSCLGWNPIEKVTYCGLEVLVMERELTV</sequence>
<evidence type="ECO:0000259" key="1">
    <source>
        <dbReference type="PROSITE" id="PS51186"/>
    </source>
</evidence>
<accession>A0ABY4VEQ4</accession>
<dbReference type="CDD" id="cd04301">
    <property type="entry name" value="NAT_SF"/>
    <property type="match status" value="1"/>
</dbReference>
<dbReference type="Gene3D" id="3.40.630.30">
    <property type="match status" value="1"/>
</dbReference>
<organism evidence="2 3">
    <name type="scientific">Microbulbifer variabilis</name>
    <dbReference type="NCBI Taxonomy" id="266805"/>
    <lineage>
        <taxon>Bacteria</taxon>
        <taxon>Pseudomonadati</taxon>
        <taxon>Pseudomonadota</taxon>
        <taxon>Gammaproteobacteria</taxon>
        <taxon>Cellvibrionales</taxon>
        <taxon>Microbulbiferaceae</taxon>
        <taxon>Microbulbifer</taxon>
    </lineage>
</organism>
<dbReference type="InterPro" id="IPR016181">
    <property type="entry name" value="Acyl_CoA_acyltransferase"/>
</dbReference>
<evidence type="ECO:0000313" key="3">
    <source>
        <dbReference type="Proteomes" id="UP001055658"/>
    </source>
</evidence>
<protein>
    <submittedName>
        <fullName evidence="2">GNAT family N-acetyltransferase</fullName>
    </submittedName>
</protein>
<dbReference type="Pfam" id="PF00583">
    <property type="entry name" value="Acetyltransf_1"/>
    <property type="match status" value="1"/>
</dbReference>
<dbReference type="InterPro" id="IPR000182">
    <property type="entry name" value="GNAT_dom"/>
</dbReference>
<dbReference type="SUPFAM" id="SSF55729">
    <property type="entry name" value="Acyl-CoA N-acyltransferases (Nat)"/>
    <property type="match status" value="1"/>
</dbReference>
<gene>
    <name evidence="2" type="ORF">MJO52_06560</name>
</gene>
<dbReference type="RefSeq" id="WP_252085148.1">
    <property type="nucleotide sequence ID" value="NZ_CP092418.1"/>
</dbReference>
<evidence type="ECO:0000313" key="2">
    <source>
        <dbReference type="EMBL" id="USD22795.1"/>
    </source>
</evidence>
<dbReference type="EMBL" id="CP092418">
    <property type="protein sequence ID" value="USD22795.1"/>
    <property type="molecule type" value="Genomic_DNA"/>
</dbReference>
<feature type="domain" description="N-acetyltransferase" evidence="1">
    <location>
        <begin position="1"/>
        <end position="154"/>
    </location>
</feature>
<dbReference type="Proteomes" id="UP001055658">
    <property type="component" value="Chromosome"/>
</dbReference>
<dbReference type="PROSITE" id="PS51186">
    <property type="entry name" value="GNAT"/>
    <property type="match status" value="1"/>
</dbReference>
<reference evidence="2" key="1">
    <citation type="submission" date="2022-02" db="EMBL/GenBank/DDBJ databases">
        <title>Coral-associated bacteria.</title>
        <authorList>
            <person name="Tang K."/>
            <person name="Wang X."/>
        </authorList>
    </citation>
    <scope>NUCLEOTIDE SEQUENCE</scope>
    <source>
        <strain evidence="2">SCSIO 43006</strain>
    </source>
</reference>
<name>A0ABY4VEQ4_9GAMM</name>
<proteinExistence type="predicted"/>
<keyword evidence="3" id="KW-1185">Reference proteome</keyword>